<evidence type="ECO:0000313" key="2">
    <source>
        <dbReference type="Proteomes" id="UP000799291"/>
    </source>
</evidence>
<gene>
    <name evidence="1" type="ORF">K458DRAFT_384149</name>
</gene>
<dbReference type="PANTHER" id="PTHR43329">
    <property type="entry name" value="EPOXIDE HYDROLASE"/>
    <property type="match status" value="1"/>
</dbReference>
<dbReference type="Gene3D" id="3.40.50.1820">
    <property type="entry name" value="alpha/beta hydrolase"/>
    <property type="match status" value="1"/>
</dbReference>
<reference evidence="1" key="1">
    <citation type="journal article" date="2020" name="Stud. Mycol.">
        <title>101 Dothideomycetes genomes: a test case for predicting lifestyles and emergence of pathogens.</title>
        <authorList>
            <person name="Haridas S."/>
            <person name="Albert R."/>
            <person name="Binder M."/>
            <person name="Bloem J."/>
            <person name="Labutti K."/>
            <person name="Salamov A."/>
            <person name="Andreopoulos B."/>
            <person name="Baker S."/>
            <person name="Barry K."/>
            <person name="Bills G."/>
            <person name="Bluhm B."/>
            <person name="Cannon C."/>
            <person name="Castanera R."/>
            <person name="Culley D."/>
            <person name="Daum C."/>
            <person name="Ezra D."/>
            <person name="Gonzalez J."/>
            <person name="Henrissat B."/>
            <person name="Kuo A."/>
            <person name="Liang C."/>
            <person name="Lipzen A."/>
            <person name="Lutzoni F."/>
            <person name="Magnuson J."/>
            <person name="Mondo S."/>
            <person name="Nolan M."/>
            <person name="Ohm R."/>
            <person name="Pangilinan J."/>
            <person name="Park H.-J."/>
            <person name="Ramirez L."/>
            <person name="Alfaro M."/>
            <person name="Sun H."/>
            <person name="Tritt A."/>
            <person name="Yoshinaga Y."/>
            <person name="Zwiers L.-H."/>
            <person name="Turgeon B."/>
            <person name="Goodwin S."/>
            <person name="Spatafora J."/>
            <person name="Crous P."/>
            <person name="Grigoriev I."/>
        </authorList>
    </citation>
    <scope>NUCLEOTIDE SEQUENCE</scope>
    <source>
        <strain evidence="1">CBS 122367</strain>
    </source>
</reference>
<dbReference type="AlphaFoldDB" id="A0A6G1JG32"/>
<sequence>MQELPPKKIFTVQECPSYAYVYPTAKEKQPTFLLLHGFPSYGNTDKPAAFEEYAFSKMSSHIARILDHERTQVIGYFSALVFVSVPYSPPHPFDLGALNALTKDAVGYEKYGYMSYFNETDASDINSVLPLSLVYPDKPELHKTELCSRGKIKEWVEARKTAPLPRWESQEEREARIKLFEKGGWTGSTNWYKSVIRNIDADAESKISPTNFAITKPVIFMGGDMDYLTRPELMAHLAEQGKQEDWLPNVEFKTVTGGSHWLMLEQPGFRYFGLTC</sequence>
<evidence type="ECO:0008006" key="3">
    <source>
        <dbReference type="Google" id="ProtNLM"/>
    </source>
</evidence>
<accession>A0A6G1JG32</accession>
<proteinExistence type="predicted"/>
<organism evidence="1 2">
    <name type="scientific">Lentithecium fluviatile CBS 122367</name>
    <dbReference type="NCBI Taxonomy" id="1168545"/>
    <lineage>
        <taxon>Eukaryota</taxon>
        <taxon>Fungi</taxon>
        <taxon>Dikarya</taxon>
        <taxon>Ascomycota</taxon>
        <taxon>Pezizomycotina</taxon>
        <taxon>Dothideomycetes</taxon>
        <taxon>Pleosporomycetidae</taxon>
        <taxon>Pleosporales</taxon>
        <taxon>Massarineae</taxon>
        <taxon>Lentitheciaceae</taxon>
        <taxon>Lentithecium</taxon>
    </lineage>
</organism>
<name>A0A6G1JG32_9PLEO</name>
<dbReference type="Proteomes" id="UP000799291">
    <property type="component" value="Unassembled WGS sequence"/>
</dbReference>
<keyword evidence="2" id="KW-1185">Reference proteome</keyword>
<dbReference type="InterPro" id="IPR029058">
    <property type="entry name" value="AB_hydrolase_fold"/>
</dbReference>
<evidence type="ECO:0000313" key="1">
    <source>
        <dbReference type="EMBL" id="KAF2689512.1"/>
    </source>
</evidence>
<protein>
    <recommendedName>
        <fullName evidence="3">Alpha/beta-hydrolase</fullName>
    </recommendedName>
</protein>
<dbReference type="SUPFAM" id="SSF53474">
    <property type="entry name" value="alpha/beta-Hydrolases"/>
    <property type="match status" value="1"/>
</dbReference>
<dbReference type="OrthoDB" id="284184at2759"/>
<dbReference type="EMBL" id="MU005572">
    <property type="protein sequence ID" value="KAF2689512.1"/>
    <property type="molecule type" value="Genomic_DNA"/>
</dbReference>